<accession>A0A1S8NHP6</accession>
<keyword evidence="5" id="KW-0411">Iron-sulfur</keyword>
<gene>
    <name evidence="7" type="ORF">CLOSAC_02870</name>
</gene>
<dbReference type="GO" id="GO:0016491">
    <property type="term" value="F:oxidoreductase activity"/>
    <property type="evidence" value="ECO:0007669"/>
    <property type="project" value="UniProtKB-KW"/>
</dbReference>
<dbReference type="EMBL" id="LZYZ01000001">
    <property type="protein sequence ID" value="OOM16016.1"/>
    <property type="molecule type" value="Genomic_DNA"/>
</dbReference>
<comment type="caution">
    <text evidence="7">The sequence shown here is derived from an EMBL/GenBank/DDBJ whole genome shotgun (WGS) entry which is preliminary data.</text>
</comment>
<comment type="similarity">
    <text evidence="1">Belongs to the nitroreductase family.</text>
</comment>
<keyword evidence="4" id="KW-0408">Iron</keyword>
<dbReference type="GO" id="GO:0051536">
    <property type="term" value="F:iron-sulfur cluster binding"/>
    <property type="evidence" value="ECO:0007669"/>
    <property type="project" value="UniProtKB-KW"/>
</dbReference>
<dbReference type="PANTHER" id="PTHR43673">
    <property type="entry name" value="NAD(P)H NITROREDUCTASE YDGI-RELATED"/>
    <property type="match status" value="1"/>
</dbReference>
<keyword evidence="3" id="KW-0560">Oxidoreductase</keyword>
<dbReference type="PROSITE" id="PS00198">
    <property type="entry name" value="4FE4S_FER_1"/>
    <property type="match status" value="1"/>
</dbReference>
<dbReference type="Pfam" id="PF00881">
    <property type="entry name" value="Nitroreductase"/>
    <property type="match status" value="1"/>
</dbReference>
<sequence>MELINVNQSKCIKCGICSKVCPCAVLSMTENGPTAVTSESNCIGCGHCVAACPNGALDNVKSPSSSQVNLDNLPVMDSKTAQYFLRSRRSVRCYKDIPVPKEKLLELVNIAHYAPTASNSQGISYIIVDNKEILKKATEVIIEWMEQQLDNPYHWSFPRHVKNYRDTGIDSILRSAPHIILATAPKNFRNGRENTLFSFSYLELYAPTIGLGSCFAGLFEMCAFSGYSPLLELFNIPKDKVITGAVMVGYPKYKYKKIVDRNPLEVNYIE</sequence>
<reference evidence="7 8" key="1">
    <citation type="submission" date="2016-05" db="EMBL/GenBank/DDBJ databases">
        <title>Microbial solvent formation.</title>
        <authorList>
            <person name="Poehlein A."/>
            <person name="Montoya Solano J.D."/>
            <person name="Flitsch S."/>
            <person name="Krabben P."/>
            <person name="Duerre P."/>
            <person name="Daniel R."/>
        </authorList>
    </citation>
    <scope>NUCLEOTIDE SEQUENCE [LARGE SCALE GENOMIC DNA]</scope>
    <source>
        <strain evidence="7 8">L1-8</strain>
    </source>
</reference>
<dbReference type="SUPFAM" id="SSF54862">
    <property type="entry name" value="4Fe-4S ferredoxins"/>
    <property type="match status" value="1"/>
</dbReference>
<evidence type="ECO:0000256" key="5">
    <source>
        <dbReference type="ARBA" id="ARBA00023014"/>
    </source>
</evidence>
<dbReference type="InterPro" id="IPR029479">
    <property type="entry name" value="Nitroreductase"/>
</dbReference>
<feature type="domain" description="4Fe-4S ferredoxin-type" evidence="6">
    <location>
        <begin position="33"/>
        <end position="62"/>
    </location>
</feature>
<evidence type="ECO:0000256" key="3">
    <source>
        <dbReference type="ARBA" id="ARBA00023002"/>
    </source>
</evidence>
<dbReference type="Gene3D" id="3.40.109.10">
    <property type="entry name" value="NADH Oxidase"/>
    <property type="match status" value="1"/>
</dbReference>
<protein>
    <submittedName>
        <fullName evidence="7">Ferredoxin</fullName>
    </submittedName>
</protein>
<dbReference type="SUPFAM" id="SSF55469">
    <property type="entry name" value="FMN-dependent nitroreductase-like"/>
    <property type="match status" value="1"/>
</dbReference>
<dbReference type="RefSeq" id="WP_077863774.1">
    <property type="nucleotide sequence ID" value="NZ_LZYZ01000001.1"/>
</dbReference>
<evidence type="ECO:0000313" key="8">
    <source>
        <dbReference type="Proteomes" id="UP000191154"/>
    </source>
</evidence>
<evidence type="ECO:0000256" key="4">
    <source>
        <dbReference type="ARBA" id="ARBA00023004"/>
    </source>
</evidence>
<dbReference type="GO" id="GO:0046872">
    <property type="term" value="F:metal ion binding"/>
    <property type="evidence" value="ECO:0007669"/>
    <property type="project" value="UniProtKB-KW"/>
</dbReference>
<evidence type="ECO:0000259" key="6">
    <source>
        <dbReference type="PROSITE" id="PS51379"/>
    </source>
</evidence>
<dbReference type="InterPro" id="IPR017896">
    <property type="entry name" value="4Fe4S_Fe-S-bd"/>
</dbReference>
<dbReference type="Proteomes" id="UP000191154">
    <property type="component" value="Unassembled WGS sequence"/>
</dbReference>
<name>A0A1S8NHP6_CLOSA</name>
<evidence type="ECO:0000256" key="2">
    <source>
        <dbReference type="ARBA" id="ARBA00022723"/>
    </source>
</evidence>
<proteinExistence type="inferred from homology"/>
<dbReference type="CDD" id="cd02143">
    <property type="entry name" value="nitroreductase_FeS-like"/>
    <property type="match status" value="1"/>
</dbReference>
<dbReference type="PROSITE" id="PS51379">
    <property type="entry name" value="4FE4S_FER_2"/>
    <property type="match status" value="2"/>
</dbReference>
<dbReference type="STRING" id="169679.CSACC_36810"/>
<organism evidence="7 8">
    <name type="scientific">Clostridium saccharobutylicum</name>
    <dbReference type="NCBI Taxonomy" id="169679"/>
    <lineage>
        <taxon>Bacteria</taxon>
        <taxon>Bacillati</taxon>
        <taxon>Bacillota</taxon>
        <taxon>Clostridia</taxon>
        <taxon>Eubacteriales</taxon>
        <taxon>Clostridiaceae</taxon>
        <taxon>Clostridium</taxon>
    </lineage>
</organism>
<evidence type="ECO:0000313" key="7">
    <source>
        <dbReference type="EMBL" id="OOM16016.1"/>
    </source>
</evidence>
<evidence type="ECO:0000256" key="1">
    <source>
        <dbReference type="ARBA" id="ARBA00007118"/>
    </source>
</evidence>
<dbReference type="Pfam" id="PF12838">
    <property type="entry name" value="Fer4_7"/>
    <property type="match status" value="1"/>
</dbReference>
<keyword evidence="2" id="KW-0479">Metal-binding</keyword>
<dbReference type="PANTHER" id="PTHR43673:SF10">
    <property type="entry name" value="NADH DEHYDROGENASE_NAD(P)H NITROREDUCTASE XCC3605-RELATED"/>
    <property type="match status" value="1"/>
</dbReference>
<dbReference type="Gene3D" id="3.30.70.20">
    <property type="match status" value="1"/>
</dbReference>
<dbReference type="InterPro" id="IPR000415">
    <property type="entry name" value="Nitroreductase-like"/>
</dbReference>
<feature type="domain" description="4Fe-4S ferredoxin-type" evidence="6">
    <location>
        <begin position="2"/>
        <end position="31"/>
    </location>
</feature>
<dbReference type="AlphaFoldDB" id="A0A1S8NHP6"/>
<dbReference type="InterPro" id="IPR017900">
    <property type="entry name" value="4Fe4S_Fe_S_CS"/>
</dbReference>